<evidence type="ECO:0000256" key="2">
    <source>
        <dbReference type="ARBA" id="ARBA00012473"/>
    </source>
</evidence>
<dbReference type="Proteomes" id="UP000007014">
    <property type="component" value="Chromosome 19"/>
</dbReference>
<dbReference type="OMA" id="RIVKTFW"/>
<dbReference type="STRING" id="280699.A0A125YJU7"/>
<keyword evidence="3" id="KW-0813">Transport</keyword>
<dbReference type="NCBIfam" id="TIGR01042">
    <property type="entry name" value="V-ATPase_V1_A"/>
    <property type="match status" value="1"/>
</dbReference>
<evidence type="ECO:0000259" key="12">
    <source>
        <dbReference type="Pfam" id="PF16886"/>
    </source>
</evidence>
<dbReference type="InterPro" id="IPR031686">
    <property type="entry name" value="ATP-synth_a_Xtn"/>
</dbReference>
<proteinExistence type="inferred from homology"/>
<dbReference type="PANTHER" id="PTHR43607">
    <property type="entry name" value="V-TYPE PROTON ATPASE CATALYTIC SUBUNIT A"/>
    <property type="match status" value="1"/>
</dbReference>
<dbReference type="KEGG" id="cme:CYME_CMS342C"/>
<dbReference type="PANTHER" id="PTHR43607:SF1">
    <property type="entry name" value="H(+)-TRANSPORTING TWO-SECTOR ATPASE"/>
    <property type="match status" value="1"/>
</dbReference>
<dbReference type="InterPro" id="IPR036121">
    <property type="entry name" value="ATPase_F1/V1/A1_a/bsu_N_sf"/>
</dbReference>
<dbReference type="Pfam" id="PF00006">
    <property type="entry name" value="ATP-synt_ab"/>
    <property type="match status" value="1"/>
</dbReference>
<dbReference type="SUPFAM" id="SSF47917">
    <property type="entry name" value="C-terminal domain of alpha and beta subunits of F1 ATP synthase"/>
    <property type="match status" value="1"/>
</dbReference>
<dbReference type="InterPro" id="IPR055190">
    <property type="entry name" value="ATP-synt_VA_C"/>
</dbReference>
<dbReference type="AlphaFoldDB" id="A0A125YJU7"/>
<dbReference type="FunFam" id="2.40.30.20:FF:000002">
    <property type="entry name" value="V-type proton ATPase catalytic subunit A"/>
    <property type="match status" value="1"/>
</dbReference>
<organism evidence="14 15">
    <name type="scientific">Cyanidioschyzon merolae (strain NIES-3377 / 10D)</name>
    <name type="common">Unicellular red alga</name>
    <dbReference type="NCBI Taxonomy" id="280699"/>
    <lineage>
        <taxon>Eukaryota</taxon>
        <taxon>Rhodophyta</taxon>
        <taxon>Bangiophyceae</taxon>
        <taxon>Cyanidiales</taxon>
        <taxon>Cyanidiaceae</taxon>
        <taxon>Cyanidioschyzon</taxon>
    </lineage>
</organism>
<keyword evidence="5" id="KW-0375">Hydrogen ion transport</keyword>
<dbReference type="InterPro" id="IPR027417">
    <property type="entry name" value="P-loop_NTPase"/>
</dbReference>
<accession>A0A125YJU7</accession>
<dbReference type="GO" id="GO:0033180">
    <property type="term" value="C:proton-transporting V-type ATPase, V1 domain"/>
    <property type="evidence" value="ECO:0007669"/>
    <property type="project" value="InterPro"/>
</dbReference>
<dbReference type="InterPro" id="IPR004100">
    <property type="entry name" value="ATPase_F1/V1/A1_a/bsu_N"/>
</dbReference>
<evidence type="ECO:0000256" key="6">
    <source>
        <dbReference type="ARBA" id="ARBA00022840"/>
    </source>
</evidence>
<dbReference type="FunFam" id="1.10.1140.10:FF:000002">
    <property type="entry name" value="V-type proton ATPase catalytic subunit A"/>
    <property type="match status" value="1"/>
</dbReference>
<dbReference type="CDD" id="cd18111">
    <property type="entry name" value="ATP-synt_V_A-type_alpha_C"/>
    <property type="match status" value="1"/>
</dbReference>
<sequence>MVATDKARGVVQAVSGPVVVARDCPASMYELVRVGHERIVGEVIRLEGSSVTIQCYEATDALAVGDPVERTGMPLTVELGPGLMSSIFDGISRPLEKIATLSGSVFIPRGVDVPSLDRERQWYFEPDPALSVGRLVTGGDWIGSVQETPLILHRIMVPPGTMGTVEWIAPSGWYTITDTVLKVSHQGVSKALSMMQRWPVRQPRPIAEKLVANTPLITGQRVLDTLFPCVQGGTCAVPGAFGVGKTVISQALSKYSNSDGIVYVGCGERGNEMAEVLRDFPELTMSLADGEQVSIMNRTLLVANTSNMPVAAREASIYTGITIAEYYRDMGHDMSMMADSTSRWAEALREISGRLAEMPADSGFPAYLAARLASFYERAGRVKCLGSPERTGSVTVVGAVSPPGGDFSDPVTTATLSTVSVFWGLDKRLASRKFFPAVNTNISWSKNIQALEPWYDAHYPEFPSIRQTVRQILQMEEDLSEIVALVGRDALAESDKVVLAAATMIREDCLQQNSYTSYDAYCPFLKSMLMLRNIVLWYELAQKAVAEVDRDAGATSASNRLTFAGLRDVQMDLLNRLSRMKFLEPSMGDDALRRHLDALRDDIVKSFRERDWALTA</sequence>
<dbReference type="PROSITE" id="PS00152">
    <property type="entry name" value="ATPASE_ALPHA_BETA"/>
    <property type="match status" value="1"/>
</dbReference>
<evidence type="ECO:0000259" key="13">
    <source>
        <dbReference type="Pfam" id="PF22919"/>
    </source>
</evidence>
<comment type="similarity">
    <text evidence="1">Belongs to the ATPase alpha/beta chains family.</text>
</comment>
<keyword evidence="6" id="KW-0067">ATP-binding</keyword>
<evidence type="ECO:0000256" key="5">
    <source>
        <dbReference type="ARBA" id="ARBA00022781"/>
    </source>
</evidence>
<keyword evidence="4" id="KW-0547">Nucleotide-binding</keyword>
<dbReference type="InterPro" id="IPR005725">
    <property type="entry name" value="ATPase_V1-cplx_asu"/>
</dbReference>
<evidence type="ECO:0000256" key="1">
    <source>
        <dbReference type="ARBA" id="ARBA00008936"/>
    </source>
</evidence>
<reference evidence="14 15" key="2">
    <citation type="journal article" date="2007" name="BMC Biol.">
        <title>A 100%-complete sequence reveals unusually simple genomic features in the hot-spring red alga Cyanidioschyzon merolae.</title>
        <authorList>
            <person name="Nozaki H."/>
            <person name="Takano H."/>
            <person name="Misumi O."/>
            <person name="Terasawa K."/>
            <person name="Matsuzaki M."/>
            <person name="Maruyama S."/>
            <person name="Nishida K."/>
            <person name="Yagisawa F."/>
            <person name="Yoshida Y."/>
            <person name="Fujiwara T."/>
            <person name="Takio S."/>
            <person name="Tamura K."/>
            <person name="Chung S.J."/>
            <person name="Nakamura S."/>
            <person name="Kuroiwa H."/>
            <person name="Tanaka K."/>
            <person name="Sato N."/>
            <person name="Kuroiwa T."/>
        </authorList>
    </citation>
    <scope>NUCLEOTIDE SEQUENCE [LARGE SCALE GENOMIC DNA]</scope>
    <source>
        <strain evidence="14 15">10D</strain>
    </source>
</reference>
<dbReference type="GO" id="GO:0046961">
    <property type="term" value="F:proton-transporting ATPase activity, rotational mechanism"/>
    <property type="evidence" value="ECO:0007669"/>
    <property type="project" value="InterPro"/>
</dbReference>
<evidence type="ECO:0000256" key="9">
    <source>
        <dbReference type="ARBA" id="ARBA00048383"/>
    </source>
</evidence>
<feature type="domain" description="ATPase F1/V1/A1 complex alpha/beta subunit nucleotide-binding" evidence="10">
    <location>
        <begin position="219"/>
        <end position="445"/>
    </location>
</feature>
<dbReference type="eggNOG" id="KOG1352">
    <property type="taxonomic scope" value="Eukaryota"/>
</dbReference>
<comment type="catalytic activity">
    <reaction evidence="9">
        <text>ATP + H2O + 4 H(+)(in) = ADP + phosphate + 5 H(+)(out)</text>
        <dbReference type="Rhea" id="RHEA:57720"/>
        <dbReference type="ChEBI" id="CHEBI:15377"/>
        <dbReference type="ChEBI" id="CHEBI:15378"/>
        <dbReference type="ChEBI" id="CHEBI:30616"/>
        <dbReference type="ChEBI" id="CHEBI:43474"/>
        <dbReference type="ChEBI" id="CHEBI:456216"/>
        <dbReference type="EC" id="7.1.2.2"/>
    </reaction>
</comment>
<dbReference type="InterPro" id="IPR020003">
    <property type="entry name" value="ATPase_a/bsu_AS"/>
</dbReference>
<dbReference type="GO" id="GO:0046034">
    <property type="term" value="P:ATP metabolic process"/>
    <property type="evidence" value="ECO:0007669"/>
    <property type="project" value="InterPro"/>
</dbReference>
<evidence type="ECO:0000259" key="10">
    <source>
        <dbReference type="Pfam" id="PF00006"/>
    </source>
</evidence>
<dbReference type="InterPro" id="IPR024034">
    <property type="entry name" value="ATPase_F1/V1_b/a_C"/>
</dbReference>
<dbReference type="GO" id="GO:0005524">
    <property type="term" value="F:ATP binding"/>
    <property type="evidence" value="ECO:0007669"/>
    <property type="project" value="UniProtKB-KW"/>
</dbReference>
<dbReference type="CDD" id="cd01134">
    <property type="entry name" value="V_A-ATPase_A"/>
    <property type="match status" value="1"/>
</dbReference>
<feature type="domain" description="ATPsynthase alpha/beta subunit barrel-sandwich" evidence="12">
    <location>
        <begin position="113"/>
        <end position="201"/>
    </location>
</feature>
<dbReference type="RefSeq" id="XP_005538959.1">
    <property type="nucleotide sequence ID" value="XM_005538902.1"/>
</dbReference>
<dbReference type="SUPFAM" id="SSF52540">
    <property type="entry name" value="P-loop containing nucleoside triphosphate hydrolases"/>
    <property type="match status" value="1"/>
</dbReference>
<feature type="domain" description="ATP synthase A/B type C-terminal" evidence="13">
    <location>
        <begin position="453"/>
        <end position="547"/>
    </location>
</feature>
<evidence type="ECO:0000256" key="3">
    <source>
        <dbReference type="ARBA" id="ARBA00022448"/>
    </source>
</evidence>
<gene>
    <name evidence="14" type="ORF">CYME_CMS342C</name>
</gene>
<keyword evidence="7" id="KW-1278">Translocase</keyword>
<dbReference type="NCBIfam" id="NF003220">
    <property type="entry name" value="PRK04192.1"/>
    <property type="match status" value="1"/>
</dbReference>
<dbReference type="Gene3D" id="3.40.50.300">
    <property type="entry name" value="P-loop containing nucleotide triphosphate hydrolases"/>
    <property type="match status" value="1"/>
</dbReference>
<keyword evidence="15" id="KW-1185">Reference proteome</keyword>
<dbReference type="OrthoDB" id="1676488at2759"/>
<dbReference type="FunFam" id="2.40.50.100:FF:000008">
    <property type="entry name" value="V-type proton ATPase catalytic subunit A"/>
    <property type="match status" value="1"/>
</dbReference>
<dbReference type="InterPro" id="IPR023366">
    <property type="entry name" value="ATP_synth_asu-like_sf"/>
</dbReference>
<keyword evidence="8" id="KW-0406">Ion transport</keyword>
<name>A0A125YJU7_CYAM1</name>
<evidence type="ECO:0000256" key="7">
    <source>
        <dbReference type="ARBA" id="ARBA00022967"/>
    </source>
</evidence>
<dbReference type="Pfam" id="PF02874">
    <property type="entry name" value="ATP-synt_ab_N"/>
    <property type="match status" value="1"/>
</dbReference>
<dbReference type="Gene3D" id="2.40.30.20">
    <property type="match status" value="1"/>
</dbReference>
<dbReference type="GeneID" id="16997379"/>
<dbReference type="GO" id="GO:0016887">
    <property type="term" value="F:ATP hydrolysis activity"/>
    <property type="evidence" value="ECO:0007669"/>
    <property type="project" value="InterPro"/>
</dbReference>
<evidence type="ECO:0000313" key="15">
    <source>
        <dbReference type="Proteomes" id="UP000007014"/>
    </source>
</evidence>
<dbReference type="Pfam" id="PF16886">
    <property type="entry name" value="ATP-synt_ab_Xtn"/>
    <property type="match status" value="1"/>
</dbReference>
<evidence type="ECO:0000313" key="14">
    <source>
        <dbReference type="EMBL" id="BAM82923.1"/>
    </source>
</evidence>
<dbReference type="Gene3D" id="2.40.50.100">
    <property type="match status" value="1"/>
</dbReference>
<dbReference type="EMBL" id="AP006501">
    <property type="protein sequence ID" value="BAM82923.1"/>
    <property type="molecule type" value="Genomic_DNA"/>
</dbReference>
<dbReference type="InterPro" id="IPR022878">
    <property type="entry name" value="V-ATPase_asu"/>
</dbReference>
<dbReference type="SUPFAM" id="SSF50615">
    <property type="entry name" value="N-terminal domain of alpha and beta subunits of F1 ATP synthase"/>
    <property type="match status" value="1"/>
</dbReference>
<protein>
    <recommendedName>
        <fullName evidence="2">H(+)-transporting two-sector ATPase</fullName>
        <ecNumber evidence="2">7.1.2.2</ecNumber>
    </recommendedName>
</protein>
<evidence type="ECO:0000256" key="8">
    <source>
        <dbReference type="ARBA" id="ARBA00023065"/>
    </source>
</evidence>
<reference evidence="14 15" key="1">
    <citation type="journal article" date="2004" name="Nature">
        <title>Genome sequence of the ultrasmall unicellular red alga Cyanidioschyzon merolae 10D.</title>
        <authorList>
            <person name="Matsuzaki M."/>
            <person name="Misumi O."/>
            <person name="Shin-i T."/>
            <person name="Maruyama S."/>
            <person name="Takahara M."/>
            <person name="Miyagishima S."/>
            <person name="Mori T."/>
            <person name="Nishida K."/>
            <person name="Yagisawa F."/>
            <person name="Nishida K."/>
            <person name="Yoshida Y."/>
            <person name="Nishimura Y."/>
            <person name="Nakao S."/>
            <person name="Kobayashi T."/>
            <person name="Momoyama Y."/>
            <person name="Higashiyama T."/>
            <person name="Minoda A."/>
            <person name="Sano M."/>
            <person name="Nomoto H."/>
            <person name="Oishi K."/>
            <person name="Hayashi H."/>
            <person name="Ohta F."/>
            <person name="Nishizaka S."/>
            <person name="Haga S."/>
            <person name="Miura S."/>
            <person name="Morishita T."/>
            <person name="Kabeya Y."/>
            <person name="Terasawa K."/>
            <person name="Suzuki Y."/>
            <person name="Ishii Y."/>
            <person name="Asakawa S."/>
            <person name="Takano H."/>
            <person name="Ohta N."/>
            <person name="Kuroiwa H."/>
            <person name="Tanaka K."/>
            <person name="Shimizu N."/>
            <person name="Sugano S."/>
            <person name="Sato N."/>
            <person name="Nozaki H."/>
            <person name="Ogasawara N."/>
            <person name="Kohara Y."/>
            <person name="Kuroiwa T."/>
        </authorList>
    </citation>
    <scope>NUCLEOTIDE SEQUENCE [LARGE SCALE GENOMIC DNA]</scope>
    <source>
        <strain evidence="14 15">10D</strain>
    </source>
</reference>
<feature type="domain" description="ATPase F1/V1/A1 complex alpha/beta subunit N-terminal" evidence="11">
    <location>
        <begin position="11"/>
        <end position="72"/>
    </location>
</feature>
<dbReference type="Pfam" id="PF22919">
    <property type="entry name" value="ATP-synt_VA_C"/>
    <property type="match status" value="1"/>
</dbReference>
<evidence type="ECO:0000256" key="4">
    <source>
        <dbReference type="ARBA" id="ARBA00022741"/>
    </source>
</evidence>
<dbReference type="HAMAP" id="MF_00309">
    <property type="entry name" value="ATP_synth_A_arch"/>
    <property type="match status" value="1"/>
</dbReference>
<evidence type="ECO:0000259" key="11">
    <source>
        <dbReference type="Pfam" id="PF02874"/>
    </source>
</evidence>
<dbReference type="EC" id="7.1.2.2" evidence="2"/>
<dbReference type="InterPro" id="IPR000194">
    <property type="entry name" value="ATPase_F1/V1/A1_a/bsu_nucl-bd"/>
</dbReference>
<dbReference type="Gene3D" id="1.10.1140.10">
    <property type="entry name" value="Bovine Mitochondrial F1-atpase, Atp Synthase Beta Chain, Chain D, domain 3"/>
    <property type="match status" value="1"/>
</dbReference>